<comment type="caution">
    <text evidence="2">The sequence shown here is derived from an EMBL/GenBank/DDBJ whole genome shotgun (WGS) entry which is preliminary data.</text>
</comment>
<evidence type="ECO:0000256" key="1">
    <source>
        <dbReference type="SAM" id="MobiDB-lite"/>
    </source>
</evidence>
<gene>
    <name evidence="2" type="ORF">PUN28_012422</name>
</gene>
<dbReference type="AlphaFoldDB" id="A0AAW2FCQ6"/>
<evidence type="ECO:0008006" key="4">
    <source>
        <dbReference type="Google" id="ProtNLM"/>
    </source>
</evidence>
<accession>A0AAW2FCQ6</accession>
<keyword evidence="3" id="KW-1185">Reference proteome</keyword>
<dbReference type="Proteomes" id="UP001430953">
    <property type="component" value="Unassembled WGS sequence"/>
</dbReference>
<name>A0AAW2FCQ6_9HYME</name>
<evidence type="ECO:0000313" key="2">
    <source>
        <dbReference type="EMBL" id="KAL0113253.1"/>
    </source>
</evidence>
<reference evidence="2 3" key="1">
    <citation type="submission" date="2023-03" db="EMBL/GenBank/DDBJ databases">
        <title>High recombination rates correlate with genetic variation in Cardiocondyla obscurior ants.</title>
        <authorList>
            <person name="Errbii M."/>
        </authorList>
    </citation>
    <scope>NUCLEOTIDE SEQUENCE [LARGE SCALE GENOMIC DNA]</scope>
    <source>
        <strain evidence="2">Alpha-2009</strain>
        <tissue evidence="2">Whole body</tissue>
    </source>
</reference>
<protein>
    <recommendedName>
        <fullName evidence="4">Secreted protein</fullName>
    </recommendedName>
</protein>
<dbReference type="EMBL" id="JADYXP020000012">
    <property type="protein sequence ID" value="KAL0113253.1"/>
    <property type="molecule type" value="Genomic_DNA"/>
</dbReference>
<organism evidence="2 3">
    <name type="scientific">Cardiocondyla obscurior</name>
    <dbReference type="NCBI Taxonomy" id="286306"/>
    <lineage>
        <taxon>Eukaryota</taxon>
        <taxon>Metazoa</taxon>
        <taxon>Ecdysozoa</taxon>
        <taxon>Arthropoda</taxon>
        <taxon>Hexapoda</taxon>
        <taxon>Insecta</taxon>
        <taxon>Pterygota</taxon>
        <taxon>Neoptera</taxon>
        <taxon>Endopterygota</taxon>
        <taxon>Hymenoptera</taxon>
        <taxon>Apocrita</taxon>
        <taxon>Aculeata</taxon>
        <taxon>Formicoidea</taxon>
        <taxon>Formicidae</taxon>
        <taxon>Myrmicinae</taxon>
        <taxon>Cardiocondyla</taxon>
    </lineage>
</organism>
<sequence length="79" mass="8504">MMAALRTAIGRWVITRFSLSTPLSSTYPEIPAATVRGRFGGGQRHSSKEDSTSRTSRTSWEEDAQERATCTGGATPGLT</sequence>
<feature type="region of interest" description="Disordered" evidence="1">
    <location>
        <begin position="34"/>
        <end position="79"/>
    </location>
</feature>
<evidence type="ECO:0000313" key="3">
    <source>
        <dbReference type="Proteomes" id="UP001430953"/>
    </source>
</evidence>
<proteinExistence type="predicted"/>